<dbReference type="Pfam" id="PF05742">
    <property type="entry name" value="TANGO2"/>
    <property type="match status" value="1"/>
</dbReference>
<comment type="caution">
    <text evidence="1">The sequence shown here is derived from an EMBL/GenBank/DDBJ whole genome shotgun (WGS) entry which is preliminary data.</text>
</comment>
<name>A0ABT3PZG8_9BACT</name>
<gene>
    <name evidence="1" type="ORF">LQ318_09970</name>
</gene>
<proteinExistence type="predicted"/>
<dbReference type="RefSeq" id="WP_265789762.1">
    <property type="nucleotide sequence ID" value="NZ_BAABRS010000002.1"/>
</dbReference>
<reference evidence="1 2" key="1">
    <citation type="submission" date="2021-11" db="EMBL/GenBank/DDBJ databases">
        <title>Aliifidinibius sp. nov., a new bacterium isolated from saline soil.</title>
        <authorList>
            <person name="Galisteo C."/>
            <person name="De La Haba R."/>
            <person name="Sanchez-Porro C."/>
            <person name="Ventosa A."/>
        </authorList>
    </citation>
    <scope>NUCLEOTIDE SEQUENCE [LARGE SCALE GENOMIC DNA]</scope>
    <source>
        <strain evidence="1 2">KACC 190600</strain>
    </source>
</reference>
<keyword evidence="2" id="KW-1185">Reference proteome</keyword>
<dbReference type="PANTHER" id="PTHR17985">
    <property type="entry name" value="SER/THR-RICH PROTEIN T10 IN DGCR REGION"/>
    <property type="match status" value="1"/>
</dbReference>
<dbReference type="PANTHER" id="PTHR17985:SF8">
    <property type="entry name" value="TRANSPORT AND GOLGI ORGANIZATION PROTEIN 2 HOMOLOG"/>
    <property type="match status" value="1"/>
</dbReference>
<evidence type="ECO:0000313" key="2">
    <source>
        <dbReference type="Proteomes" id="UP001207337"/>
    </source>
</evidence>
<dbReference type="EMBL" id="JAJNDC010000002">
    <property type="protein sequence ID" value="MCW9713231.1"/>
    <property type="molecule type" value="Genomic_DNA"/>
</dbReference>
<accession>A0ABT3PZG8</accession>
<dbReference type="InterPro" id="IPR008551">
    <property type="entry name" value="TANGO2"/>
</dbReference>
<evidence type="ECO:0000313" key="1">
    <source>
        <dbReference type="EMBL" id="MCW9713231.1"/>
    </source>
</evidence>
<dbReference type="Proteomes" id="UP001207337">
    <property type="component" value="Unassembled WGS sequence"/>
</dbReference>
<organism evidence="1 2">
    <name type="scientific">Fodinibius salicampi</name>
    <dbReference type="NCBI Taxonomy" id="1920655"/>
    <lineage>
        <taxon>Bacteria</taxon>
        <taxon>Pseudomonadati</taxon>
        <taxon>Balneolota</taxon>
        <taxon>Balneolia</taxon>
        <taxon>Balneolales</taxon>
        <taxon>Balneolaceae</taxon>
        <taxon>Fodinibius</taxon>
    </lineage>
</organism>
<protein>
    <submittedName>
        <fullName evidence="1">NRDE family protein</fullName>
    </submittedName>
</protein>
<sequence>MCLIVFGYNAHPNYRLIFAANRDEQYARPTRGAQFWNSHPDILAGKDLEAGGTWMGISRAGEFSAVTNYRDPNITKEDPPSRGKLTLNFLINKTDPLSYLQELHQEADNYQGFNLLTGNINTLGYYSNQEGIVRSLSPGIYGLSNHLLNTPWPKVQRSKNKLSHVLNKQKVSTEALFDLLGDDVKAPEDQLPDTGIPREVEKEISPIFIKGEEYGTRCSTVLLINKHNTVTFIERRYKPATQEIKEENSFEFEIKIPQIN</sequence>